<gene>
    <name evidence="1" type="ORF">O6H91_20G003900</name>
</gene>
<dbReference type="EMBL" id="CM055111">
    <property type="protein sequence ID" value="KAJ7518695.1"/>
    <property type="molecule type" value="Genomic_DNA"/>
</dbReference>
<evidence type="ECO:0000313" key="2">
    <source>
        <dbReference type="Proteomes" id="UP001162992"/>
    </source>
</evidence>
<protein>
    <submittedName>
        <fullName evidence="1">Uncharacterized protein</fullName>
    </submittedName>
</protein>
<sequence>MNWEGQKLVEELMQYLLLASALISFSTGFGFSSVKLMFLIYASGALLTLLITVPDWPFYNRRPLVWLDAKVAEASNSRLLKAKVAAQQKASKTMKK</sequence>
<reference evidence="2" key="1">
    <citation type="journal article" date="2024" name="Proc. Natl. Acad. Sci. U.S.A.">
        <title>Extraordinary preservation of gene collinearity over three hundred million years revealed in homosporous lycophytes.</title>
        <authorList>
            <person name="Li C."/>
            <person name="Wickell D."/>
            <person name="Kuo L.Y."/>
            <person name="Chen X."/>
            <person name="Nie B."/>
            <person name="Liao X."/>
            <person name="Peng D."/>
            <person name="Ji J."/>
            <person name="Jenkins J."/>
            <person name="Williams M."/>
            <person name="Shu S."/>
            <person name="Plott C."/>
            <person name="Barry K."/>
            <person name="Rajasekar S."/>
            <person name="Grimwood J."/>
            <person name="Han X."/>
            <person name="Sun S."/>
            <person name="Hou Z."/>
            <person name="He W."/>
            <person name="Dai G."/>
            <person name="Sun C."/>
            <person name="Schmutz J."/>
            <person name="Leebens-Mack J.H."/>
            <person name="Li F.W."/>
            <person name="Wang L."/>
        </authorList>
    </citation>
    <scope>NUCLEOTIDE SEQUENCE [LARGE SCALE GENOMIC DNA]</scope>
    <source>
        <strain evidence="2">cv. PW_Plant_1</strain>
    </source>
</reference>
<proteinExistence type="predicted"/>
<accession>A0ACC2AMD8</accession>
<evidence type="ECO:0000313" key="1">
    <source>
        <dbReference type="EMBL" id="KAJ7518695.1"/>
    </source>
</evidence>
<keyword evidence="2" id="KW-1185">Reference proteome</keyword>
<comment type="caution">
    <text evidence="1">The sequence shown here is derived from an EMBL/GenBank/DDBJ whole genome shotgun (WGS) entry which is preliminary data.</text>
</comment>
<name>A0ACC2AMD8_DIPCM</name>
<organism evidence="1 2">
    <name type="scientific">Diphasiastrum complanatum</name>
    <name type="common">Issler's clubmoss</name>
    <name type="synonym">Lycopodium complanatum</name>
    <dbReference type="NCBI Taxonomy" id="34168"/>
    <lineage>
        <taxon>Eukaryota</taxon>
        <taxon>Viridiplantae</taxon>
        <taxon>Streptophyta</taxon>
        <taxon>Embryophyta</taxon>
        <taxon>Tracheophyta</taxon>
        <taxon>Lycopodiopsida</taxon>
        <taxon>Lycopodiales</taxon>
        <taxon>Lycopodiaceae</taxon>
        <taxon>Lycopodioideae</taxon>
        <taxon>Diphasiastrum</taxon>
    </lineage>
</organism>
<dbReference type="Proteomes" id="UP001162992">
    <property type="component" value="Chromosome 20"/>
</dbReference>